<dbReference type="AlphaFoldDB" id="A0A401H6T9"/>
<dbReference type="InParanoid" id="A0A401H6T9"/>
<dbReference type="Proteomes" id="UP000287166">
    <property type="component" value="Unassembled WGS sequence"/>
</dbReference>
<accession>A0A401H6T9</accession>
<gene>
    <name evidence="1" type="ORF">SCP_1900050</name>
</gene>
<organism evidence="1 2">
    <name type="scientific">Sparassis crispa</name>
    <dbReference type="NCBI Taxonomy" id="139825"/>
    <lineage>
        <taxon>Eukaryota</taxon>
        <taxon>Fungi</taxon>
        <taxon>Dikarya</taxon>
        <taxon>Basidiomycota</taxon>
        <taxon>Agaricomycotina</taxon>
        <taxon>Agaricomycetes</taxon>
        <taxon>Polyporales</taxon>
        <taxon>Sparassidaceae</taxon>
        <taxon>Sparassis</taxon>
    </lineage>
</organism>
<dbReference type="GeneID" id="38787073"/>
<protein>
    <submittedName>
        <fullName evidence="1">Uncharacterized protein</fullName>
    </submittedName>
</protein>
<evidence type="ECO:0000313" key="1">
    <source>
        <dbReference type="EMBL" id="GBE90156.1"/>
    </source>
</evidence>
<sequence length="115" mass="12466">MPHAVFSVVLVLKYSMTPRKSSCARCSCTISKSSRLGRCSSYPVEVLLTFDAQPLAGAAALVACSMETLHVLHLAWCPLGAFANLTWLAIHTLQMDRPADMGVLGVFPMLRTLTL</sequence>
<keyword evidence="2" id="KW-1185">Reference proteome</keyword>
<name>A0A401H6T9_9APHY</name>
<reference evidence="1 2" key="1">
    <citation type="journal article" date="2018" name="Sci. Rep.">
        <title>Genome sequence of the cauliflower mushroom Sparassis crispa (Hanabiratake) and its association with beneficial usage.</title>
        <authorList>
            <person name="Kiyama R."/>
            <person name="Furutani Y."/>
            <person name="Kawaguchi K."/>
            <person name="Nakanishi T."/>
        </authorList>
    </citation>
    <scope>NUCLEOTIDE SEQUENCE [LARGE SCALE GENOMIC DNA]</scope>
</reference>
<proteinExistence type="predicted"/>
<dbReference type="RefSeq" id="XP_027621069.1">
    <property type="nucleotide sequence ID" value="XM_027765268.1"/>
</dbReference>
<comment type="caution">
    <text evidence="1">The sequence shown here is derived from an EMBL/GenBank/DDBJ whole genome shotgun (WGS) entry which is preliminary data.</text>
</comment>
<evidence type="ECO:0000313" key="2">
    <source>
        <dbReference type="Proteomes" id="UP000287166"/>
    </source>
</evidence>
<dbReference type="EMBL" id="BFAD01000019">
    <property type="protein sequence ID" value="GBE90156.1"/>
    <property type="molecule type" value="Genomic_DNA"/>
</dbReference>